<protein>
    <submittedName>
        <fullName evidence="3">Ethylene-responsive nuclear protein / ethylene-regulated nuclear protein</fullName>
    </submittedName>
</protein>
<dbReference type="AlphaFoldDB" id="A0A4Y1RAH1"/>
<organism evidence="3">
    <name type="scientific">Prunus dulcis</name>
    <name type="common">Almond</name>
    <name type="synonym">Amygdalus dulcis</name>
    <dbReference type="NCBI Taxonomy" id="3755"/>
    <lineage>
        <taxon>Eukaryota</taxon>
        <taxon>Viridiplantae</taxon>
        <taxon>Streptophyta</taxon>
        <taxon>Embryophyta</taxon>
        <taxon>Tracheophyta</taxon>
        <taxon>Spermatophyta</taxon>
        <taxon>Magnoliopsida</taxon>
        <taxon>eudicotyledons</taxon>
        <taxon>Gunneridae</taxon>
        <taxon>Pentapetalae</taxon>
        <taxon>rosids</taxon>
        <taxon>fabids</taxon>
        <taxon>Rosales</taxon>
        <taxon>Rosaceae</taxon>
        <taxon>Amygdaloideae</taxon>
        <taxon>Amygdaleae</taxon>
        <taxon>Prunus</taxon>
    </lineage>
</organism>
<keyword evidence="2" id="KW-0472">Membrane</keyword>
<evidence type="ECO:0000256" key="1">
    <source>
        <dbReference type="SAM" id="MobiDB-lite"/>
    </source>
</evidence>
<sequence length="540" mass="59564">MRTGFPTSLVDLFVKNRDHLKKPSKKNKNRKKNNPSADQFTKGQELSWEEGDRGVEAGEFRVLGETHVENRIVDDEQCVGGNWRAVFAGGVEDIRGGGFGFEYQEARCWVTLSAFLLLFLEYAGKHLACFFKPCSKAKPVLQNMAQRASSFLLFLNGFHESEDLKGVIVCEKTGDFVFELVDATSDSDSAIGEIQIVESNKKGSVCVDETGGDKPLIDLLGADYEKERVVDKRDVGDKTLVELLGMDYEKRTVVDKRRVGAEKAVGEITLVELLGKDYKKIKVVESGEDGGEFIADKKSKGGKNSNIKSKLIKKFVPKKLRRKCKQNEPELEPLLSSEVSCHMGDDKLEGCEEHFNHKDEKQEEQESENMSVFSAEEKSEIQGFDGVSDLGEGSLAGGETPLIVERKGREGNLGYLVLFLIVLAGLFGGRIVALMLTITSCFMPKLAGSLRRSTGVQKILAKRHSFASKVAPKVLSDFVIQMGGKKTLAMSGKHLKLCLKTANYGLVHLERLGQNIIWNGRIGSKNSISNGVDSRVLAAQ</sequence>
<reference evidence="3" key="1">
    <citation type="journal article" date="2019" name="Science">
        <title>Mutation of a bHLH transcription factor allowed almond domestication.</title>
        <authorList>
            <person name="Sanchez-Perez R."/>
            <person name="Pavan S."/>
            <person name="Mazzeo R."/>
            <person name="Moldovan C."/>
            <person name="Aiese Cigliano R."/>
            <person name="Del Cueto J."/>
            <person name="Ricciardi F."/>
            <person name="Lotti C."/>
            <person name="Ricciardi L."/>
            <person name="Dicenta F."/>
            <person name="Lopez-Marques R.L."/>
            <person name="Lindberg Moller B."/>
        </authorList>
    </citation>
    <scope>NUCLEOTIDE SEQUENCE</scope>
</reference>
<evidence type="ECO:0000313" key="3">
    <source>
        <dbReference type="EMBL" id="BBH01201.1"/>
    </source>
</evidence>
<feature type="region of interest" description="Disordered" evidence="1">
    <location>
        <begin position="21"/>
        <end position="43"/>
    </location>
</feature>
<feature type="transmembrane region" description="Helical" evidence="2">
    <location>
        <begin position="413"/>
        <end position="442"/>
    </location>
</feature>
<keyword evidence="2" id="KW-1133">Transmembrane helix</keyword>
<dbReference type="EMBL" id="AP019300">
    <property type="protein sequence ID" value="BBH01201.1"/>
    <property type="molecule type" value="Genomic_DNA"/>
</dbReference>
<name>A0A4Y1RAH1_PRUDU</name>
<evidence type="ECO:0000256" key="2">
    <source>
        <dbReference type="SAM" id="Phobius"/>
    </source>
</evidence>
<proteinExistence type="predicted"/>
<feature type="compositionally biased region" description="Basic residues" evidence="1">
    <location>
        <begin position="21"/>
        <end position="33"/>
    </location>
</feature>
<dbReference type="PANTHER" id="PTHR36381">
    <property type="entry name" value="ETHYLENE-REGULATED TRANSCRIPT 2 (ERT2)"/>
    <property type="match status" value="1"/>
</dbReference>
<gene>
    <name evidence="3" type="ORF">Prudu_011393</name>
</gene>
<keyword evidence="2" id="KW-0812">Transmembrane</keyword>
<dbReference type="PANTHER" id="PTHR36381:SF1">
    <property type="entry name" value="ETHYLENE-REGULATED TRANSCRIPT 2 (ERT2)"/>
    <property type="match status" value="1"/>
</dbReference>
<accession>A0A4Y1RAH1</accession>